<dbReference type="EMBL" id="JBHTMB010000140">
    <property type="protein sequence ID" value="MFD1234757.1"/>
    <property type="molecule type" value="Genomic_DNA"/>
</dbReference>
<keyword evidence="1" id="KW-0805">Transcription regulation</keyword>
<evidence type="ECO:0000259" key="4">
    <source>
        <dbReference type="Pfam" id="PF13490"/>
    </source>
</evidence>
<name>A0ABW3VHX7_9PSEU</name>
<keyword evidence="3" id="KW-0472">Membrane</keyword>
<sequence length="216" mass="22409">MTDDDPFRIELGSYLLGSLSPAEHAAVDRHLLTCAECRAEIASLAPLPGLLGRLTVEEAHEGLVAPPEDLLRRTLDGVRTERRAERRHVRRWQVLTAAAAVAAVVGVGVATVPSMVGGPENVAMAAAAGIGASGTGALSARTWGTSLHLELAGLPAAAAYQAYAMSRDGRTEVAATWGATPSGRAVVDGATAIQRADLAEVEIRTVDGRALLTMPC</sequence>
<accession>A0ABW3VHX7</accession>
<feature type="transmembrane region" description="Helical" evidence="3">
    <location>
        <begin position="92"/>
        <end position="116"/>
    </location>
</feature>
<evidence type="ECO:0000256" key="1">
    <source>
        <dbReference type="ARBA" id="ARBA00023015"/>
    </source>
</evidence>
<proteinExistence type="predicted"/>
<evidence type="ECO:0000313" key="5">
    <source>
        <dbReference type="EMBL" id="MFD1234757.1"/>
    </source>
</evidence>
<keyword evidence="2" id="KW-0804">Transcription</keyword>
<keyword evidence="6" id="KW-1185">Reference proteome</keyword>
<dbReference type="InterPro" id="IPR041916">
    <property type="entry name" value="Anti_sigma_zinc_sf"/>
</dbReference>
<reference evidence="6" key="1">
    <citation type="journal article" date="2019" name="Int. J. Syst. Evol. Microbiol.">
        <title>The Global Catalogue of Microorganisms (GCM) 10K type strain sequencing project: providing services to taxonomists for standard genome sequencing and annotation.</title>
        <authorList>
            <consortium name="The Broad Institute Genomics Platform"/>
            <consortium name="The Broad Institute Genome Sequencing Center for Infectious Disease"/>
            <person name="Wu L."/>
            <person name="Ma J."/>
        </authorList>
    </citation>
    <scope>NUCLEOTIDE SEQUENCE [LARGE SCALE GENOMIC DNA]</scope>
    <source>
        <strain evidence="6">CCUG 49018</strain>
    </source>
</reference>
<dbReference type="Gene3D" id="1.10.10.1320">
    <property type="entry name" value="Anti-sigma factor, zinc-finger domain"/>
    <property type="match status" value="1"/>
</dbReference>
<evidence type="ECO:0000256" key="3">
    <source>
        <dbReference type="SAM" id="Phobius"/>
    </source>
</evidence>
<evidence type="ECO:0000313" key="6">
    <source>
        <dbReference type="Proteomes" id="UP001597182"/>
    </source>
</evidence>
<feature type="domain" description="Putative zinc-finger" evidence="4">
    <location>
        <begin position="11"/>
        <end position="38"/>
    </location>
</feature>
<dbReference type="Proteomes" id="UP001597182">
    <property type="component" value="Unassembled WGS sequence"/>
</dbReference>
<comment type="caution">
    <text evidence="5">The sequence shown here is derived from an EMBL/GenBank/DDBJ whole genome shotgun (WGS) entry which is preliminary data.</text>
</comment>
<keyword evidence="3" id="KW-1133">Transmembrane helix</keyword>
<dbReference type="RefSeq" id="WP_339124141.1">
    <property type="nucleotide sequence ID" value="NZ_BAABKS010000022.1"/>
</dbReference>
<dbReference type="Pfam" id="PF13490">
    <property type="entry name" value="zf-HC2"/>
    <property type="match status" value="1"/>
</dbReference>
<protein>
    <submittedName>
        <fullName evidence="5">Anti-sigma factor family protein</fullName>
    </submittedName>
</protein>
<evidence type="ECO:0000256" key="2">
    <source>
        <dbReference type="ARBA" id="ARBA00023163"/>
    </source>
</evidence>
<gene>
    <name evidence="5" type="ORF">ACFQ34_15810</name>
</gene>
<keyword evidence="3" id="KW-0812">Transmembrane</keyword>
<organism evidence="5 6">
    <name type="scientific">Pseudonocardia benzenivorans</name>
    <dbReference type="NCBI Taxonomy" id="228005"/>
    <lineage>
        <taxon>Bacteria</taxon>
        <taxon>Bacillati</taxon>
        <taxon>Actinomycetota</taxon>
        <taxon>Actinomycetes</taxon>
        <taxon>Pseudonocardiales</taxon>
        <taxon>Pseudonocardiaceae</taxon>
        <taxon>Pseudonocardia</taxon>
    </lineage>
</organism>
<dbReference type="InterPro" id="IPR027383">
    <property type="entry name" value="Znf_put"/>
</dbReference>